<feature type="compositionally biased region" description="Basic residues" evidence="1">
    <location>
        <begin position="104"/>
        <end position="113"/>
    </location>
</feature>
<protein>
    <submittedName>
        <fullName evidence="2">Uncharacterized protein</fullName>
    </submittedName>
</protein>
<dbReference type="EMBL" id="BONR01000001">
    <property type="protein sequence ID" value="GIG53394.1"/>
    <property type="molecule type" value="Genomic_DNA"/>
</dbReference>
<sequence length="113" mass="11966">MDPFPSLGGGSRTGACPGEQHGCIGFRYRGERWRAAGRAAGGASALYRQQQLMHMQEVSHISGAGENGARARLSMLISLTFPCGLGQRSADARAGARFGDGGRSRPRVPGHER</sequence>
<name>A0A919UFE3_9MICO</name>
<dbReference type="AlphaFoldDB" id="A0A919UFE3"/>
<dbReference type="Proteomes" id="UP000652354">
    <property type="component" value="Unassembled WGS sequence"/>
</dbReference>
<evidence type="ECO:0000256" key="1">
    <source>
        <dbReference type="SAM" id="MobiDB-lite"/>
    </source>
</evidence>
<keyword evidence="3" id="KW-1185">Reference proteome</keyword>
<feature type="region of interest" description="Disordered" evidence="1">
    <location>
        <begin position="91"/>
        <end position="113"/>
    </location>
</feature>
<accession>A0A919UFE3</accession>
<evidence type="ECO:0000313" key="3">
    <source>
        <dbReference type="Proteomes" id="UP000652354"/>
    </source>
</evidence>
<gene>
    <name evidence="2" type="ORF">Dac01nite_01460</name>
</gene>
<comment type="caution">
    <text evidence="2">The sequence shown here is derived from an EMBL/GenBank/DDBJ whole genome shotgun (WGS) entry which is preliminary data.</text>
</comment>
<organism evidence="2 3">
    <name type="scientific">Demequina activiva</name>
    <dbReference type="NCBI Taxonomy" id="1582364"/>
    <lineage>
        <taxon>Bacteria</taxon>
        <taxon>Bacillati</taxon>
        <taxon>Actinomycetota</taxon>
        <taxon>Actinomycetes</taxon>
        <taxon>Micrococcales</taxon>
        <taxon>Demequinaceae</taxon>
        <taxon>Demequina</taxon>
    </lineage>
</organism>
<proteinExistence type="predicted"/>
<reference evidence="2" key="1">
    <citation type="submission" date="2021-01" db="EMBL/GenBank/DDBJ databases">
        <title>Whole genome shotgun sequence of Demequina activiva NBRC 110675.</title>
        <authorList>
            <person name="Komaki H."/>
            <person name="Tamura T."/>
        </authorList>
    </citation>
    <scope>NUCLEOTIDE SEQUENCE</scope>
    <source>
        <strain evidence="2">NBRC 110675</strain>
    </source>
</reference>
<evidence type="ECO:0000313" key="2">
    <source>
        <dbReference type="EMBL" id="GIG53394.1"/>
    </source>
</evidence>